<protein>
    <submittedName>
        <fullName evidence="1">Uncharacterized protein</fullName>
    </submittedName>
</protein>
<evidence type="ECO:0000313" key="1">
    <source>
        <dbReference type="EMBL" id="CAB3739593.1"/>
    </source>
</evidence>
<evidence type="ECO:0000313" key="3">
    <source>
        <dbReference type="Proteomes" id="UP000235659"/>
    </source>
</evidence>
<reference evidence="1 4" key="2">
    <citation type="submission" date="2020-04" db="EMBL/GenBank/DDBJ databases">
        <authorList>
            <person name="De Canck E."/>
        </authorList>
    </citation>
    <scope>NUCLEOTIDE SEQUENCE [LARGE SCALE GENOMIC DNA]</scope>
    <source>
        <strain evidence="1 4">LMG 27174</strain>
    </source>
</reference>
<accession>A0A2N7VWI0</accession>
<organism evidence="1 4">
    <name type="scientific">Paraburkholderia rhynchosiae</name>
    <dbReference type="NCBI Taxonomy" id="487049"/>
    <lineage>
        <taxon>Bacteria</taxon>
        <taxon>Pseudomonadati</taxon>
        <taxon>Pseudomonadota</taxon>
        <taxon>Betaproteobacteria</taxon>
        <taxon>Burkholderiales</taxon>
        <taxon>Burkholderiaceae</taxon>
        <taxon>Paraburkholderia</taxon>
    </lineage>
</organism>
<keyword evidence="3" id="KW-1185">Reference proteome</keyword>
<name>A0A2N7VWI0_9BURK</name>
<gene>
    <name evidence="2" type="ORF">C0Z16_33785</name>
    <name evidence="1" type="ORF">LMG27174_06568</name>
</gene>
<evidence type="ECO:0000313" key="4">
    <source>
        <dbReference type="Proteomes" id="UP000494205"/>
    </source>
</evidence>
<sequence>MHLHRLLPISYEIHFRSVTINGQSGQGSAKIRADGIYSSTWIDLDTDKPLAPEYRAYVVKAALLKVEWVMRLTRHAG</sequence>
<dbReference type="EMBL" id="CADIJZ010000041">
    <property type="protein sequence ID" value="CAB3739593.1"/>
    <property type="molecule type" value="Genomic_DNA"/>
</dbReference>
<dbReference type="Proteomes" id="UP000494205">
    <property type="component" value="Unassembled WGS sequence"/>
</dbReference>
<dbReference type="Proteomes" id="UP000235659">
    <property type="component" value="Unassembled WGS sequence"/>
</dbReference>
<dbReference type="EMBL" id="PNXY01000048">
    <property type="protein sequence ID" value="PMS21491.1"/>
    <property type="molecule type" value="Genomic_DNA"/>
</dbReference>
<evidence type="ECO:0000313" key="2">
    <source>
        <dbReference type="EMBL" id="PMS21491.1"/>
    </source>
</evidence>
<dbReference type="AlphaFoldDB" id="A0A2N7VWI0"/>
<reference evidence="2 3" key="1">
    <citation type="submission" date="2018-01" db="EMBL/GenBank/DDBJ databases">
        <title>Whole genome analyses suggest that Burkholderia sensu lato contains two further novel genera in the rhizoxinica-symbiotica group Mycetohabitans gen. nov., and Trinickia gen. nov.: implications for the evolution of diazotrophy and nodulation in the Burkholderiaceae.</title>
        <authorList>
            <person name="Estrada-de los Santos P."/>
            <person name="Palmer M."/>
            <person name="Chavez-Ramirez B."/>
            <person name="Beukes C."/>
            <person name="Steenkamp E.T."/>
            <person name="Hirsch A.M."/>
            <person name="Manyaka P."/>
            <person name="Maluk M."/>
            <person name="Lafos M."/>
            <person name="Crook M."/>
            <person name="Gross E."/>
            <person name="Simon M.F."/>
            <person name="Bueno dos Reis Junior F."/>
            <person name="Poole P.S."/>
            <person name="Venter S.N."/>
            <person name="James E.K."/>
        </authorList>
    </citation>
    <scope>NUCLEOTIDE SEQUENCE [LARGE SCALE GENOMIC DNA]</scope>
    <source>
        <strain evidence="2 3">WSM 3937</strain>
    </source>
</reference>
<proteinExistence type="predicted"/>